<feature type="transmembrane region" description="Helical" evidence="11">
    <location>
        <begin position="36"/>
        <end position="59"/>
    </location>
</feature>
<dbReference type="GO" id="GO:0016493">
    <property type="term" value="F:C-C chemokine receptor activity"/>
    <property type="evidence" value="ECO:0007669"/>
    <property type="project" value="TreeGrafter"/>
</dbReference>
<evidence type="ECO:0000256" key="5">
    <source>
        <dbReference type="ARBA" id="ARBA00023136"/>
    </source>
</evidence>
<dbReference type="InterPro" id="IPR050119">
    <property type="entry name" value="CCR1-9-like"/>
</dbReference>
<evidence type="ECO:0000256" key="2">
    <source>
        <dbReference type="ARBA" id="ARBA00022692"/>
    </source>
</evidence>
<evidence type="ECO:0000256" key="1">
    <source>
        <dbReference type="ARBA" id="ARBA00004141"/>
    </source>
</evidence>
<dbReference type="PROSITE" id="PS50262">
    <property type="entry name" value="G_PROTEIN_RECEP_F1_2"/>
    <property type="match status" value="1"/>
</dbReference>
<evidence type="ECO:0000259" key="12">
    <source>
        <dbReference type="PROSITE" id="PS50262"/>
    </source>
</evidence>
<dbReference type="InterPro" id="IPR000405">
    <property type="entry name" value="Galanin_rcpt"/>
</dbReference>
<dbReference type="InterPro" id="IPR000276">
    <property type="entry name" value="GPCR_Rhodpsn"/>
</dbReference>
<dbReference type="InterPro" id="IPR036397">
    <property type="entry name" value="RNaseH_sf"/>
</dbReference>
<feature type="region of interest" description="Disordered" evidence="10">
    <location>
        <begin position="318"/>
        <end position="346"/>
    </location>
</feature>
<evidence type="ECO:0000313" key="13">
    <source>
        <dbReference type="EMBL" id="KAJ8373926.1"/>
    </source>
</evidence>
<feature type="compositionally biased region" description="Basic residues" evidence="10">
    <location>
        <begin position="318"/>
        <end position="334"/>
    </location>
</feature>
<organism evidence="13 14">
    <name type="scientific">Synaphobranchus kaupii</name>
    <name type="common">Kaup's arrowtooth eel</name>
    <dbReference type="NCBI Taxonomy" id="118154"/>
    <lineage>
        <taxon>Eukaryota</taxon>
        <taxon>Metazoa</taxon>
        <taxon>Chordata</taxon>
        <taxon>Craniata</taxon>
        <taxon>Vertebrata</taxon>
        <taxon>Euteleostomi</taxon>
        <taxon>Actinopterygii</taxon>
        <taxon>Neopterygii</taxon>
        <taxon>Teleostei</taxon>
        <taxon>Anguilliformes</taxon>
        <taxon>Synaphobranchidae</taxon>
        <taxon>Synaphobranchus</taxon>
    </lineage>
</organism>
<keyword evidence="6" id="KW-1015">Disulfide bond</keyword>
<dbReference type="SUPFAM" id="SSF53098">
    <property type="entry name" value="Ribonuclease H-like"/>
    <property type="match status" value="1"/>
</dbReference>
<dbReference type="Gene3D" id="1.20.1070.10">
    <property type="entry name" value="Rhodopsin 7-helix transmembrane proteins"/>
    <property type="match status" value="1"/>
</dbReference>
<evidence type="ECO:0000313" key="14">
    <source>
        <dbReference type="Proteomes" id="UP001152622"/>
    </source>
</evidence>
<dbReference type="InterPro" id="IPR017452">
    <property type="entry name" value="GPCR_Rhodpsn_7TM"/>
</dbReference>
<evidence type="ECO:0000256" key="4">
    <source>
        <dbReference type="ARBA" id="ARBA00023040"/>
    </source>
</evidence>
<keyword evidence="4 9" id="KW-0297">G-protein coupled receptor</keyword>
<evidence type="ECO:0000256" key="8">
    <source>
        <dbReference type="ARBA" id="ARBA00023224"/>
    </source>
</evidence>
<name>A0A9Q1G2P6_SYNKA</name>
<evidence type="ECO:0000256" key="9">
    <source>
        <dbReference type="RuleBase" id="RU000688"/>
    </source>
</evidence>
<feature type="transmembrane region" description="Helical" evidence="11">
    <location>
        <begin position="239"/>
        <end position="257"/>
    </location>
</feature>
<accession>A0A9Q1G2P6</accession>
<comment type="similarity">
    <text evidence="9">Belongs to the G-protein coupled receptor 1 family.</text>
</comment>
<dbReference type="GO" id="GO:0019722">
    <property type="term" value="P:calcium-mediated signaling"/>
    <property type="evidence" value="ECO:0007669"/>
    <property type="project" value="TreeGrafter"/>
</dbReference>
<keyword evidence="14" id="KW-1185">Reference proteome</keyword>
<feature type="compositionally biased region" description="Polar residues" evidence="10">
    <location>
        <begin position="708"/>
        <end position="721"/>
    </location>
</feature>
<dbReference type="AlphaFoldDB" id="A0A9Q1G2P6"/>
<proteinExistence type="inferred from homology"/>
<dbReference type="GO" id="GO:0007204">
    <property type="term" value="P:positive regulation of cytosolic calcium ion concentration"/>
    <property type="evidence" value="ECO:0007669"/>
    <property type="project" value="TreeGrafter"/>
</dbReference>
<gene>
    <name evidence="13" type="ORF">SKAU_G00045060</name>
</gene>
<dbReference type="GO" id="GO:0019957">
    <property type="term" value="F:C-C chemokine binding"/>
    <property type="evidence" value="ECO:0007669"/>
    <property type="project" value="TreeGrafter"/>
</dbReference>
<keyword evidence="5 11" id="KW-0472">Membrane</keyword>
<keyword evidence="8 9" id="KW-0807">Transducer</keyword>
<dbReference type="PRINTS" id="PR00663">
    <property type="entry name" value="GALANINR"/>
</dbReference>
<keyword evidence="7 9" id="KW-0675">Receptor</keyword>
<feature type="transmembrane region" description="Helical" evidence="11">
    <location>
        <begin position="151"/>
        <end position="171"/>
    </location>
</feature>
<feature type="domain" description="G-protein coupled receptors family 1 profile" evidence="12">
    <location>
        <begin position="51"/>
        <end position="304"/>
    </location>
</feature>
<dbReference type="Gene3D" id="3.30.420.10">
    <property type="entry name" value="Ribonuclease H-like superfamily/Ribonuclease H"/>
    <property type="match status" value="1"/>
</dbReference>
<dbReference type="GO" id="GO:0003676">
    <property type="term" value="F:nucleic acid binding"/>
    <property type="evidence" value="ECO:0007669"/>
    <property type="project" value="InterPro"/>
</dbReference>
<evidence type="ECO:0000256" key="11">
    <source>
        <dbReference type="SAM" id="Phobius"/>
    </source>
</evidence>
<dbReference type="GO" id="GO:0060326">
    <property type="term" value="P:cell chemotaxis"/>
    <property type="evidence" value="ECO:0007669"/>
    <property type="project" value="TreeGrafter"/>
</dbReference>
<dbReference type="PROSITE" id="PS00237">
    <property type="entry name" value="G_PROTEIN_RECEP_F1_1"/>
    <property type="match status" value="1"/>
</dbReference>
<dbReference type="PANTHER" id="PTHR10489:SF954">
    <property type="entry name" value="G PROTEIN-COUPLED RECEPTOR 25"/>
    <property type="match status" value="1"/>
</dbReference>
<evidence type="ECO:0000256" key="6">
    <source>
        <dbReference type="ARBA" id="ARBA00023157"/>
    </source>
</evidence>
<keyword evidence="3 11" id="KW-1133">Transmembrane helix</keyword>
<dbReference type="Pfam" id="PF00001">
    <property type="entry name" value="7tm_1"/>
    <property type="match status" value="1"/>
</dbReference>
<dbReference type="InterPro" id="IPR012337">
    <property type="entry name" value="RNaseH-like_sf"/>
</dbReference>
<evidence type="ECO:0000256" key="7">
    <source>
        <dbReference type="ARBA" id="ARBA00023170"/>
    </source>
</evidence>
<dbReference type="PRINTS" id="PR00237">
    <property type="entry name" value="GPCRRHODOPSN"/>
</dbReference>
<dbReference type="GO" id="GO:0006955">
    <property type="term" value="P:immune response"/>
    <property type="evidence" value="ECO:0007669"/>
    <property type="project" value="TreeGrafter"/>
</dbReference>
<evidence type="ECO:0000256" key="10">
    <source>
        <dbReference type="SAM" id="MobiDB-lite"/>
    </source>
</evidence>
<dbReference type="Proteomes" id="UP001152622">
    <property type="component" value="Chromosome 2"/>
</dbReference>
<dbReference type="OrthoDB" id="8935849at2759"/>
<feature type="region of interest" description="Disordered" evidence="10">
    <location>
        <begin position="702"/>
        <end position="721"/>
    </location>
</feature>
<feature type="transmembrane region" description="Helical" evidence="11">
    <location>
        <begin position="191"/>
        <end position="218"/>
    </location>
</feature>
<dbReference type="GO" id="GO:0009897">
    <property type="term" value="C:external side of plasma membrane"/>
    <property type="evidence" value="ECO:0007669"/>
    <property type="project" value="TreeGrafter"/>
</dbReference>
<reference evidence="13" key="1">
    <citation type="journal article" date="2023" name="Science">
        <title>Genome structures resolve the early diversification of teleost fishes.</title>
        <authorList>
            <person name="Parey E."/>
            <person name="Louis A."/>
            <person name="Montfort J."/>
            <person name="Bouchez O."/>
            <person name="Roques C."/>
            <person name="Iampietro C."/>
            <person name="Lluch J."/>
            <person name="Castinel A."/>
            <person name="Donnadieu C."/>
            <person name="Desvignes T."/>
            <person name="Floi Bucao C."/>
            <person name="Jouanno E."/>
            <person name="Wen M."/>
            <person name="Mejri S."/>
            <person name="Dirks R."/>
            <person name="Jansen H."/>
            <person name="Henkel C."/>
            <person name="Chen W.J."/>
            <person name="Zahm M."/>
            <person name="Cabau C."/>
            <person name="Klopp C."/>
            <person name="Thompson A.W."/>
            <person name="Robinson-Rechavi M."/>
            <person name="Braasch I."/>
            <person name="Lecointre G."/>
            <person name="Bobe J."/>
            <person name="Postlethwait J.H."/>
            <person name="Berthelot C."/>
            <person name="Roest Crollius H."/>
            <person name="Guiguen Y."/>
        </authorList>
    </citation>
    <scope>NUCLEOTIDE SEQUENCE</scope>
    <source>
        <strain evidence="13">WJC10195</strain>
    </source>
</reference>
<keyword evidence="2 9" id="KW-0812">Transmembrane</keyword>
<sequence length="783" mass="87551">MDNVTNYEYGYVDEQFYQYEDNLTGKDDTLTGFQHFVVVTYSLVFFVGTVGNALVIYIMATKSRKQRLVDIFITHLAVADLLFLIMLPFWISSFSMGGFWPFGDFLCKFTSYVIAVNMFSSVFLLACMSLDRFMAVVLLQNTRKVRTKRNAHLGALLLWLTSLGLGAHAFVSRATAADGRCVDSAPSASGIALSLAVRVVGFLLPLAVIAACYSSVALKLRLHFRQMSRAGAGGRTQRSVRVGLWILALFATAWLPFNTLVTVHKLQEAGHLNLPLEASAGLAKALAFSTCLAFAHSCANPLLYLALDGHIRRRALGLLRRPHRQGSRRRRGRRSSSTSRPTDTLLQDMRETIEPAATLYPGPRLLQITKPSSAHETVSKDLPGETNYKLHHPWYEPQWSERSVNKPNVCRPAQVPSVQMNAVGQQPTEISKGMTRLSDVAGKENSKHGTEGSSSSLEGKRTPVLYIASQSANNVTAPTVLVDQTPFHPSRIHEYYCLSGSIQWSEGAWENVSSVKSKKGPCLPIQMSLRWQWLGMDVKGPLPATHDGHTYILTVMDFYSKWVEAYPMKSLSAAEVALNIHSLICQLGFPHQILSRMKKTFLKEVNLALRTHLDAEACSLVVYHRDTCTLDLLTRSCIDSMVSELVNEHQKSWDVQLPASLFSLRCREHPSTHYSPFYMLYCKEPCTDLSIAGDEPFMEDQLEDDATQPPSSTQGQDPELSNTAEHTSLLDMMDVEEVLVVQCEQCAEWDRIPREPEAQVQREDDVYTCVACREATQRREEPL</sequence>
<comment type="subcellular location">
    <subcellularLocation>
        <location evidence="1">Membrane</location>
        <topology evidence="1">Multi-pass membrane protein</topology>
    </subcellularLocation>
</comment>
<protein>
    <recommendedName>
        <fullName evidence="12">G-protein coupled receptors family 1 profile domain-containing protein</fullName>
    </recommendedName>
</protein>
<dbReference type="SUPFAM" id="SSF81321">
    <property type="entry name" value="Family A G protein-coupled receptor-like"/>
    <property type="match status" value="1"/>
</dbReference>
<dbReference type="EMBL" id="JAINUF010000002">
    <property type="protein sequence ID" value="KAJ8373926.1"/>
    <property type="molecule type" value="Genomic_DNA"/>
</dbReference>
<dbReference type="PANTHER" id="PTHR10489">
    <property type="entry name" value="CELL ADHESION MOLECULE"/>
    <property type="match status" value="1"/>
</dbReference>
<feature type="transmembrane region" description="Helical" evidence="11">
    <location>
        <begin position="111"/>
        <end position="130"/>
    </location>
</feature>
<comment type="caution">
    <text evidence="13">The sequence shown here is derived from an EMBL/GenBank/DDBJ whole genome shotgun (WGS) entry which is preliminary data.</text>
</comment>
<evidence type="ECO:0000256" key="3">
    <source>
        <dbReference type="ARBA" id="ARBA00022989"/>
    </source>
</evidence>
<feature type="transmembrane region" description="Helical" evidence="11">
    <location>
        <begin position="71"/>
        <end position="91"/>
    </location>
</feature>